<dbReference type="InterPro" id="IPR026444">
    <property type="entry name" value="Secre_tail"/>
</dbReference>
<dbReference type="Gene3D" id="2.60.40.10">
    <property type="entry name" value="Immunoglobulins"/>
    <property type="match status" value="1"/>
</dbReference>
<dbReference type="Proteomes" id="UP000462931">
    <property type="component" value="Unassembled WGS sequence"/>
</dbReference>
<protein>
    <submittedName>
        <fullName evidence="3">T9SS type A sorting domain-containing protein</fullName>
    </submittedName>
</protein>
<keyword evidence="1" id="KW-0732">Signal</keyword>
<keyword evidence="4" id="KW-1185">Reference proteome</keyword>
<evidence type="ECO:0000313" key="3">
    <source>
        <dbReference type="EMBL" id="MRX46838.1"/>
    </source>
</evidence>
<proteinExistence type="predicted"/>
<evidence type="ECO:0000256" key="1">
    <source>
        <dbReference type="SAM" id="SignalP"/>
    </source>
</evidence>
<reference evidence="3 4" key="1">
    <citation type="submission" date="2019-11" db="EMBL/GenBank/DDBJ databases">
        <authorList>
            <person name="Cheng Q."/>
            <person name="Yang Z."/>
        </authorList>
    </citation>
    <scope>NUCLEOTIDE SEQUENCE [LARGE SCALE GENOMIC DNA]</scope>
    <source>
        <strain evidence="3 4">HX-22-1</strain>
    </source>
</reference>
<name>A0A7K0FLK1_9SPHI</name>
<dbReference type="EMBL" id="WKJI01000001">
    <property type="protein sequence ID" value="MRX46838.1"/>
    <property type="molecule type" value="Genomic_DNA"/>
</dbReference>
<feature type="domain" description="Secretion system C-terminal sorting" evidence="2">
    <location>
        <begin position="482"/>
        <end position="549"/>
    </location>
</feature>
<dbReference type="RefSeq" id="WP_154286872.1">
    <property type="nucleotide sequence ID" value="NZ_WKJI01000001.1"/>
</dbReference>
<organism evidence="3 4">
    <name type="scientific">Pedobacter puniceum</name>
    <dbReference type="NCBI Taxonomy" id="2666136"/>
    <lineage>
        <taxon>Bacteria</taxon>
        <taxon>Pseudomonadati</taxon>
        <taxon>Bacteroidota</taxon>
        <taxon>Sphingobacteriia</taxon>
        <taxon>Sphingobacteriales</taxon>
        <taxon>Sphingobacteriaceae</taxon>
        <taxon>Pedobacter</taxon>
    </lineage>
</organism>
<dbReference type="AlphaFoldDB" id="A0A7K0FLK1"/>
<feature type="signal peptide" evidence="1">
    <location>
        <begin position="1"/>
        <end position="20"/>
    </location>
</feature>
<sequence>MNIKLLLFSTLLFLAVSSKAQNFITNWQNRADSYSGNGSTIGFASGIAYNPVTQKLYLAQRGLKISIIDPATGVAPTTGPDSLISTGIKRSSIVGTTTTTEYTFSKVAVTTDGEIYATTAAVNTTTASVFEIYYWSNESATPVKVYSYTITATTERMGDSFGLTGTGDNVVLYTGGASLSTTIRVLAKENGVFVKKRDITLNAAGIGGAAISAVTTGLTSDFWISGSNYGKRKYAADGTRLGTPVNTALTATGPTANAISKNFIGLKYFEIGAKKFVAVNGGAIATTTTSSTYPGEDLSLHIYDVTGVTAEGSANVSFVAGVAMSGVGVANTAGMAAVDFKRTNNADGTVTMQFFQVVSKNGFASHTITFAADGTLPVSLTSFTASLLNNQSQLNWSTASESNNAGFEIESSQDGVSFNKIGFVASQATNSNSILNYSFIDKLAKPGTTYYRLKQVDLDGKFSYSEVKFITNQLSVTDGISVYPNPTEDFIILNGLDTIGSTITLFDVQGKQISTKGLVEGNKVVLKDLEAGVYILNVSKNGKLLHHTKVIKR</sequence>
<dbReference type="InterPro" id="IPR013783">
    <property type="entry name" value="Ig-like_fold"/>
</dbReference>
<comment type="caution">
    <text evidence="3">The sequence shown here is derived from an EMBL/GenBank/DDBJ whole genome shotgun (WGS) entry which is preliminary data.</text>
</comment>
<gene>
    <name evidence="3" type="ORF">GJJ64_06545</name>
</gene>
<evidence type="ECO:0000313" key="4">
    <source>
        <dbReference type="Proteomes" id="UP000462931"/>
    </source>
</evidence>
<evidence type="ECO:0000259" key="2">
    <source>
        <dbReference type="Pfam" id="PF18962"/>
    </source>
</evidence>
<feature type="chain" id="PRO_5029789474" evidence="1">
    <location>
        <begin position="21"/>
        <end position="553"/>
    </location>
</feature>
<dbReference type="Pfam" id="PF18962">
    <property type="entry name" value="Por_Secre_tail"/>
    <property type="match status" value="1"/>
</dbReference>
<dbReference type="NCBIfam" id="TIGR04183">
    <property type="entry name" value="Por_Secre_tail"/>
    <property type="match status" value="1"/>
</dbReference>
<accession>A0A7K0FLK1</accession>